<protein>
    <recommendedName>
        <fullName evidence="1">ESAT-6-like protein</fullName>
    </recommendedName>
</protein>
<dbReference type="Gene3D" id="1.10.287.1060">
    <property type="entry name" value="ESAT-6-like"/>
    <property type="match status" value="1"/>
</dbReference>
<reference evidence="3 4" key="1">
    <citation type="submission" date="2016-10" db="EMBL/GenBank/DDBJ databases">
        <authorList>
            <person name="de Groot N.N."/>
        </authorList>
    </citation>
    <scope>NUCLEOTIDE SEQUENCE [LARGE SCALE GENOMIC DNA]</scope>
    <source>
        <strain evidence="3 4">DSM 15019</strain>
    </source>
</reference>
<dbReference type="Pfam" id="PF06013">
    <property type="entry name" value="WXG100"/>
    <property type="match status" value="1"/>
</dbReference>
<dbReference type="GeneID" id="36300497"/>
<dbReference type="RefSeq" id="WP_060923126.1">
    <property type="nucleotide sequence ID" value="NZ_LT629770.1"/>
</dbReference>
<comment type="similarity">
    <text evidence="1">Belongs to the WXG100 family.</text>
</comment>
<dbReference type="InterPro" id="IPR010310">
    <property type="entry name" value="T7SS_ESAT-6-like"/>
</dbReference>
<feature type="coiled-coil region" evidence="2">
    <location>
        <begin position="14"/>
        <end position="41"/>
    </location>
</feature>
<dbReference type="NCBIfam" id="TIGR03930">
    <property type="entry name" value="WXG100_ESAT6"/>
    <property type="match status" value="1"/>
</dbReference>
<accession>A0A1H1MFY8</accession>
<dbReference type="EMBL" id="LT629770">
    <property type="protein sequence ID" value="SDR85668.1"/>
    <property type="molecule type" value="Genomic_DNA"/>
</dbReference>
<organism evidence="3 4">
    <name type="scientific">Microbacterium paraoxydans</name>
    <dbReference type="NCBI Taxonomy" id="199592"/>
    <lineage>
        <taxon>Bacteria</taxon>
        <taxon>Bacillati</taxon>
        <taxon>Actinomycetota</taxon>
        <taxon>Actinomycetes</taxon>
        <taxon>Micrococcales</taxon>
        <taxon>Microbacteriaceae</taxon>
        <taxon>Microbacterium</taxon>
    </lineage>
</organism>
<proteinExistence type="inferred from homology"/>
<evidence type="ECO:0000256" key="1">
    <source>
        <dbReference type="RuleBase" id="RU362001"/>
    </source>
</evidence>
<gene>
    <name evidence="3" type="ORF">SAMN04489809_0505</name>
</gene>
<keyword evidence="2" id="KW-0175">Coiled coil</keyword>
<dbReference type="InterPro" id="IPR036689">
    <property type="entry name" value="ESAT-6-like_sf"/>
</dbReference>
<dbReference type="AlphaFoldDB" id="A0A1H1MFY8"/>
<dbReference type="SUPFAM" id="SSF140453">
    <property type="entry name" value="EsxAB dimer-like"/>
    <property type="match status" value="1"/>
</dbReference>
<evidence type="ECO:0000313" key="3">
    <source>
        <dbReference type="EMBL" id="SDR85668.1"/>
    </source>
</evidence>
<evidence type="ECO:0000256" key="2">
    <source>
        <dbReference type="SAM" id="Coils"/>
    </source>
</evidence>
<dbReference type="Proteomes" id="UP000182126">
    <property type="component" value="Chromosome I"/>
</dbReference>
<sequence length="94" mass="10547">MRVAVRHDAISDTVARLALTVRQFQERLDALDAEAARLRSSWSGEAQAAYDRAHHDWDTAIRRMKAALAEANRRLITANAISMETASTAARLWK</sequence>
<evidence type="ECO:0000313" key="4">
    <source>
        <dbReference type="Proteomes" id="UP000182126"/>
    </source>
</evidence>
<name>A0A1H1MFY8_9MICO</name>